<dbReference type="Proteomes" id="UP000814033">
    <property type="component" value="Unassembled WGS sequence"/>
</dbReference>
<sequence length="184" mass="20895">MYDTGRTFLRAYKDSDAEFVLDLWNEPESQSLVFIRDLPVPRQEKFVKESIEAVTKKDAFFTIVQDKETGAAIGEVSISAPTPRNRDGGLGIMLAKEWRGKGLGVEIVQWIVQYGFKEMGLHRVWLVAVGGNDAALSVYKRVGFVEEGRLRDAIWCSGRWVDQVYMGILDREWDIETGHRRPAA</sequence>
<evidence type="ECO:0000313" key="1">
    <source>
        <dbReference type="EMBL" id="KAI0050428.1"/>
    </source>
</evidence>
<accession>A0ACB8S1V2</accession>
<organism evidence="1 2">
    <name type="scientific">Auriscalpium vulgare</name>
    <dbReference type="NCBI Taxonomy" id="40419"/>
    <lineage>
        <taxon>Eukaryota</taxon>
        <taxon>Fungi</taxon>
        <taxon>Dikarya</taxon>
        <taxon>Basidiomycota</taxon>
        <taxon>Agaricomycotina</taxon>
        <taxon>Agaricomycetes</taxon>
        <taxon>Russulales</taxon>
        <taxon>Auriscalpiaceae</taxon>
        <taxon>Auriscalpium</taxon>
    </lineage>
</organism>
<evidence type="ECO:0000313" key="2">
    <source>
        <dbReference type="Proteomes" id="UP000814033"/>
    </source>
</evidence>
<reference evidence="1" key="2">
    <citation type="journal article" date="2022" name="New Phytol.">
        <title>Evolutionary transition to the ectomycorrhizal habit in the genomes of a hyperdiverse lineage of mushroom-forming fungi.</title>
        <authorList>
            <person name="Looney B."/>
            <person name="Miyauchi S."/>
            <person name="Morin E."/>
            <person name="Drula E."/>
            <person name="Courty P.E."/>
            <person name="Kohler A."/>
            <person name="Kuo A."/>
            <person name="LaButti K."/>
            <person name="Pangilinan J."/>
            <person name="Lipzen A."/>
            <person name="Riley R."/>
            <person name="Andreopoulos W."/>
            <person name="He G."/>
            <person name="Johnson J."/>
            <person name="Nolan M."/>
            <person name="Tritt A."/>
            <person name="Barry K.W."/>
            <person name="Grigoriev I.V."/>
            <person name="Nagy L.G."/>
            <person name="Hibbett D."/>
            <person name="Henrissat B."/>
            <person name="Matheny P.B."/>
            <person name="Labbe J."/>
            <person name="Martin F.M."/>
        </authorList>
    </citation>
    <scope>NUCLEOTIDE SEQUENCE</scope>
    <source>
        <strain evidence="1">FP105234-sp</strain>
    </source>
</reference>
<name>A0ACB8S1V2_9AGAM</name>
<keyword evidence="2" id="KW-1185">Reference proteome</keyword>
<proteinExistence type="predicted"/>
<gene>
    <name evidence="1" type="ORF">FA95DRAFT_1514213</name>
</gene>
<reference evidence="1" key="1">
    <citation type="submission" date="2021-02" db="EMBL/GenBank/DDBJ databases">
        <authorList>
            <consortium name="DOE Joint Genome Institute"/>
            <person name="Ahrendt S."/>
            <person name="Looney B.P."/>
            <person name="Miyauchi S."/>
            <person name="Morin E."/>
            <person name="Drula E."/>
            <person name="Courty P.E."/>
            <person name="Chicoki N."/>
            <person name="Fauchery L."/>
            <person name="Kohler A."/>
            <person name="Kuo A."/>
            <person name="Labutti K."/>
            <person name="Pangilinan J."/>
            <person name="Lipzen A."/>
            <person name="Riley R."/>
            <person name="Andreopoulos W."/>
            <person name="He G."/>
            <person name="Johnson J."/>
            <person name="Barry K.W."/>
            <person name="Grigoriev I.V."/>
            <person name="Nagy L."/>
            <person name="Hibbett D."/>
            <person name="Henrissat B."/>
            <person name="Matheny P.B."/>
            <person name="Labbe J."/>
            <person name="Martin F."/>
        </authorList>
    </citation>
    <scope>NUCLEOTIDE SEQUENCE</scope>
    <source>
        <strain evidence="1">FP105234-sp</strain>
    </source>
</reference>
<comment type="caution">
    <text evidence="1">The sequence shown here is derived from an EMBL/GenBank/DDBJ whole genome shotgun (WGS) entry which is preliminary data.</text>
</comment>
<protein>
    <submittedName>
        <fullName evidence="1">Acyl-CoA N-acyltransferase</fullName>
    </submittedName>
</protein>
<dbReference type="EMBL" id="MU275862">
    <property type="protein sequence ID" value="KAI0050428.1"/>
    <property type="molecule type" value="Genomic_DNA"/>
</dbReference>